<dbReference type="RefSeq" id="WP_214537231.1">
    <property type="nucleotide sequence ID" value="NZ_JAHFVK010000002.1"/>
</dbReference>
<dbReference type="EMBL" id="JAHFVK010000002">
    <property type="protein sequence ID" value="MBT2135528.1"/>
    <property type="molecule type" value="Genomic_DNA"/>
</dbReference>
<dbReference type="Pfam" id="PF00891">
    <property type="entry name" value="Methyltransf_2"/>
    <property type="match status" value="1"/>
</dbReference>
<proteinExistence type="predicted"/>
<dbReference type="InterPro" id="IPR016461">
    <property type="entry name" value="COMT-like"/>
</dbReference>
<sequence length="268" mass="28651">MASRDLETPPEVVKLLEIAWGYWASQVLRQTAEMGLADNFASGPRDADELAGELGLHGPTFRRFLRTLTGMGILTEVGPRRYALTSMGEALKTGAPGFARSTIIGLIGKLVSPAWENLDYSLKTGEPGFEKHYGKGLFEHIMETPGLPSLFSEIMVGIHGTEPPAVAQAYDFSGIGSLVDVGGASGNMLGHILSRHQGVTGVLYDLPHVVADAPALLGKFGVADRVAVQGGSFFEGVPEGYDAYLMSHIIHDWDEQECATILGIAIAR</sequence>
<dbReference type="SUPFAM" id="SSF46785">
    <property type="entry name" value="Winged helix' DNA-binding domain"/>
    <property type="match status" value="1"/>
</dbReference>
<gene>
    <name evidence="6" type="ORF">KK137_14415</name>
</gene>
<dbReference type="Pfam" id="PF08100">
    <property type="entry name" value="Dimerisation"/>
    <property type="match status" value="1"/>
</dbReference>
<name>A0ABS5W712_9SPHN</name>
<keyword evidence="1" id="KW-0489">Methyltransferase</keyword>
<dbReference type="Proteomes" id="UP000811255">
    <property type="component" value="Unassembled WGS sequence"/>
</dbReference>
<dbReference type="Gene3D" id="3.40.50.150">
    <property type="entry name" value="Vaccinia Virus protein VP39"/>
    <property type="match status" value="1"/>
</dbReference>
<feature type="domain" description="O-methyltransferase C-terminal" evidence="4">
    <location>
        <begin position="115"/>
        <end position="262"/>
    </location>
</feature>
<keyword evidence="2" id="KW-0808">Transferase</keyword>
<evidence type="ECO:0000259" key="4">
    <source>
        <dbReference type="Pfam" id="PF00891"/>
    </source>
</evidence>
<keyword evidence="7" id="KW-1185">Reference proteome</keyword>
<dbReference type="SUPFAM" id="SSF53335">
    <property type="entry name" value="S-adenosyl-L-methionine-dependent methyltransferases"/>
    <property type="match status" value="1"/>
</dbReference>
<evidence type="ECO:0000313" key="7">
    <source>
        <dbReference type="Proteomes" id="UP000811255"/>
    </source>
</evidence>
<dbReference type="InterPro" id="IPR001077">
    <property type="entry name" value="COMT_C"/>
</dbReference>
<dbReference type="InterPro" id="IPR036390">
    <property type="entry name" value="WH_DNA-bd_sf"/>
</dbReference>
<protein>
    <recommendedName>
        <fullName evidence="8">Methyltransferase</fullName>
    </recommendedName>
</protein>
<evidence type="ECO:0000256" key="2">
    <source>
        <dbReference type="ARBA" id="ARBA00022679"/>
    </source>
</evidence>
<evidence type="ECO:0008006" key="8">
    <source>
        <dbReference type="Google" id="ProtNLM"/>
    </source>
</evidence>
<feature type="domain" description="O-methyltransferase dimerisation" evidence="5">
    <location>
        <begin position="17"/>
        <end position="91"/>
    </location>
</feature>
<evidence type="ECO:0000259" key="5">
    <source>
        <dbReference type="Pfam" id="PF08100"/>
    </source>
</evidence>
<reference evidence="6 7" key="1">
    <citation type="submission" date="2021-05" db="EMBL/GenBank/DDBJ databases">
        <title>Croceibacterium sp. LX-88 genome sequence.</title>
        <authorList>
            <person name="Luo X."/>
        </authorList>
    </citation>
    <scope>NUCLEOTIDE SEQUENCE [LARGE SCALE GENOMIC DNA]</scope>
    <source>
        <strain evidence="6 7">LX-88</strain>
    </source>
</reference>
<dbReference type="PANTHER" id="PTHR43712">
    <property type="entry name" value="PUTATIVE (AFU_ORTHOLOGUE AFUA_4G14580)-RELATED"/>
    <property type="match status" value="1"/>
</dbReference>
<dbReference type="PANTHER" id="PTHR43712:SF2">
    <property type="entry name" value="O-METHYLTRANSFERASE CICE"/>
    <property type="match status" value="1"/>
</dbReference>
<evidence type="ECO:0000256" key="3">
    <source>
        <dbReference type="ARBA" id="ARBA00022691"/>
    </source>
</evidence>
<organism evidence="6 7">
    <name type="scientific">Croceibacterium selenioxidans</name>
    <dbReference type="NCBI Taxonomy" id="2838833"/>
    <lineage>
        <taxon>Bacteria</taxon>
        <taxon>Pseudomonadati</taxon>
        <taxon>Pseudomonadota</taxon>
        <taxon>Alphaproteobacteria</taxon>
        <taxon>Sphingomonadales</taxon>
        <taxon>Erythrobacteraceae</taxon>
        <taxon>Croceibacterium</taxon>
    </lineage>
</organism>
<dbReference type="InterPro" id="IPR029063">
    <property type="entry name" value="SAM-dependent_MTases_sf"/>
</dbReference>
<dbReference type="InterPro" id="IPR036388">
    <property type="entry name" value="WH-like_DNA-bd_sf"/>
</dbReference>
<evidence type="ECO:0000313" key="6">
    <source>
        <dbReference type="EMBL" id="MBT2135528.1"/>
    </source>
</evidence>
<comment type="caution">
    <text evidence="6">The sequence shown here is derived from an EMBL/GenBank/DDBJ whole genome shotgun (WGS) entry which is preliminary data.</text>
</comment>
<accession>A0ABS5W712</accession>
<dbReference type="PROSITE" id="PS51683">
    <property type="entry name" value="SAM_OMT_II"/>
    <property type="match status" value="1"/>
</dbReference>
<dbReference type="Gene3D" id="1.10.10.10">
    <property type="entry name" value="Winged helix-like DNA-binding domain superfamily/Winged helix DNA-binding domain"/>
    <property type="match status" value="1"/>
</dbReference>
<keyword evidence="3" id="KW-0949">S-adenosyl-L-methionine</keyword>
<dbReference type="InterPro" id="IPR012967">
    <property type="entry name" value="COMT_dimerisation"/>
</dbReference>
<evidence type="ECO:0000256" key="1">
    <source>
        <dbReference type="ARBA" id="ARBA00022603"/>
    </source>
</evidence>